<sequence>MLLTRIRRRLRLFYRRHTDRILVSVLVSSCVLFLLLLLYYPTGHSFREERRERHLRERGGPVTRGDGNHPSLYSTTSSTSSSYPPSAYRPYTARSFLDENVSFTFVQRVLENQSATLVDPVPFHVVSSGNVSSAWMEEDDHSVIHVRTSGGVEVRFPLIHPTSLDRRDDSVKADGGSPWGKWASILTVRQPADVPPFANVQERNTFHHATMFVSIAAFRDPECADTLESLLREAKSPHRLYFGISEEREPGERSCLEPLGLKELLYEPPRASFRQSQPMIVDDNMTHAKRLLYGSQAPVDQLRLERRFYTWKTYLASYVDCNESAGVHMETTEEYLASQERRNTTSKEDMPLNTVFLSKTYPEDKIICLAGDVESVRDNYRLEAHCNRGFGPLAYRPGRGGAQEGPFRAASGCRVLSRVTGKKNALGPTYGRYVTSLFYMKQDYYMVVDSHSRFSLHFDVKMILRVFQAPTRAVLSHYPNAYTPEAPTAEVNRTVMSMCHGAVLESGVPVLQAVYTAWADKPSLGAFAAAGYMFGESGYVLANPFDPFLPHLFDGEEILYSARMWTSGYDIYCPAAVNVLHHYGRVGAKRDWGSIPAAERWRLSSEWRALYLLQRYTLRGDPSTHLQKGLRSISEEELSRKVHYSLFERYYGMGGVRTVTDYWKYTQLDAEHLTWEEKTKRWRGGRGLCPEEDAFG</sequence>
<proteinExistence type="predicted"/>
<keyword evidence="3" id="KW-0808">Transferase</keyword>
<keyword evidence="2" id="KW-1133">Transmembrane helix</keyword>
<protein>
    <submittedName>
        <fullName evidence="3">Glycosyltransferase (GlcNAc), putative</fullName>
    </submittedName>
</protein>
<feature type="region of interest" description="Disordered" evidence="1">
    <location>
        <begin position="49"/>
        <end position="86"/>
    </location>
</feature>
<dbReference type="AlphaFoldDB" id="A0A7G2CRP5"/>
<feature type="compositionally biased region" description="Low complexity" evidence="1">
    <location>
        <begin position="70"/>
        <end position="86"/>
    </location>
</feature>
<dbReference type="Pfam" id="PF11397">
    <property type="entry name" value="GlcNAc"/>
    <property type="match status" value="1"/>
</dbReference>
<dbReference type="EMBL" id="LR877166">
    <property type="protein sequence ID" value="CAD2221654.1"/>
    <property type="molecule type" value="Genomic_DNA"/>
</dbReference>
<reference evidence="3 4" key="1">
    <citation type="submission" date="2020-08" db="EMBL/GenBank/DDBJ databases">
        <authorList>
            <person name="Newling K."/>
            <person name="Davey J."/>
            <person name="Forrester S."/>
        </authorList>
    </citation>
    <scope>NUCLEOTIDE SEQUENCE [LARGE SCALE GENOMIC DNA]</scope>
    <source>
        <strain evidence="4">Crithidia deanei Carvalho (ATCC PRA-265)</strain>
    </source>
</reference>
<name>A0A7G2CRP5_9TRYP</name>
<feature type="transmembrane region" description="Helical" evidence="2">
    <location>
        <begin position="21"/>
        <end position="40"/>
    </location>
</feature>
<dbReference type="PANTHER" id="PTHR34496">
    <property type="entry name" value="GLCNAC TRANSFERASE-RELATED"/>
    <property type="match status" value="1"/>
</dbReference>
<keyword evidence="2" id="KW-0472">Membrane</keyword>
<dbReference type="Proteomes" id="UP000515908">
    <property type="component" value="Chromosome 22"/>
</dbReference>
<evidence type="ECO:0000313" key="3">
    <source>
        <dbReference type="EMBL" id="CAD2221654.1"/>
    </source>
</evidence>
<evidence type="ECO:0000313" key="4">
    <source>
        <dbReference type="Proteomes" id="UP000515908"/>
    </source>
</evidence>
<evidence type="ECO:0000256" key="2">
    <source>
        <dbReference type="SAM" id="Phobius"/>
    </source>
</evidence>
<accession>A0A7G2CRP5</accession>
<evidence type="ECO:0000256" key="1">
    <source>
        <dbReference type="SAM" id="MobiDB-lite"/>
    </source>
</evidence>
<feature type="compositionally biased region" description="Basic and acidic residues" evidence="1">
    <location>
        <begin position="49"/>
        <end position="59"/>
    </location>
</feature>
<dbReference type="InterPro" id="IPR021067">
    <property type="entry name" value="Glycosyltransferase"/>
</dbReference>
<dbReference type="GO" id="GO:0016740">
    <property type="term" value="F:transferase activity"/>
    <property type="evidence" value="ECO:0007669"/>
    <property type="project" value="UniProtKB-KW"/>
</dbReference>
<organism evidence="3 4">
    <name type="scientific">Angomonas deanei</name>
    <dbReference type="NCBI Taxonomy" id="59799"/>
    <lineage>
        <taxon>Eukaryota</taxon>
        <taxon>Discoba</taxon>
        <taxon>Euglenozoa</taxon>
        <taxon>Kinetoplastea</taxon>
        <taxon>Metakinetoplastina</taxon>
        <taxon>Trypanosomatida</taxon>
        <taxon>Trypanosomatidae</taxon>
        <taxon>Strigomonadinae</taxon>
        <taxon>Angomonas</taxon>
    </lineage>
</organism>
<keyword evidence="2" id="KW-0812">Transmembrane</keyword>
<keyword evidence="4" id="KW-1185">Reference proteome</keyword>
<dbReference type="VEuPathDB" id="TriTrypDB:ADEAN_000918600"/>
<gene>
    <name evidence="3" type="ORF">ADEAN_000918600</name>
</gene>
<dbReference type="PANTHER" id="PTHR34496:SF11">
    <property type="entry name" value="GLYCOSYLTRANSFERASE (GLCNAC)"/>
    <property type="match status" value="1"/>
</dbReference>